<reference evidence="3" key="1">
    <citation type="journal article" date="2019" name="Int. J. Syst. Evol. Microbiol.">
        <title>The Global Catalogue of Microorganisms (GCM) 10K type strain sequencing project: providing services to taxonomists for standard genome sequencing and annotation.</title>
        <authorList>
            <consortium name="The Broad Institute Genomics Platform"/>
            <consortium name="The Broad Institute Genome Sequencing Center for Infectious Disease"/>
            <person name="Wu L."/>
            <person name="Ma J."/>
        </authorList>
    </citation>
    <scope>NUCLEOTIDE SEQUENCE [LARGE SCALE GENOMIC DNA]</scope>
    <source>
        <strain evidence="3">JCM 9371</strain>
    </source>
</reference>
<evidence type="ECO:0000313" key="2">
    <source>
        <dbReference type="EMBL" id="MFD0687014.1"/>
    </source>
</evidence>
<dbReference type="PANTHER" id="PTHR43355:SF2">
    <property type="entry name" value="FLAVIN REDUCTASE (NADPH)"/>
    <property type="match status" value="1"/>
</dbReference>
<dbReference type="SUPFAM" id="SSF51735">
    <property type="entry name" value="NAD(P)-binding Rossmann-fold domains"/>
    <property type="match status" value="1"/>
</dbReference>
<dbReference type="InterPro" id="IPR051606">
    <property type="entry name" value="Polyketide_Oxido-like"/>
</dbReference>
<dbReference type="Pfam" id="PF13460">
    <property type="entry name" value="NAD_binding_10"/>
    <property type="match status" value="1"/>
</dbReference>
<evidence type="ECO:0000313" key="3">
    <source>
        <dbReference type="Proteomes" id="UP001597063"/>
    </source>
</evidence>
<dbReference type="Proteomes" id="UP001597063">
    <property type="component" value="Unassembled WGS sequence"/>
</dbReference>
<gene>
    <name evidence="2" type="ORF">ACFQZM_21120</name>
</gene>
<accession>A0ABW2XLS3</accession>
<proteinExistence type="predicted"/>
<feature type="domain" description="NAD(P)-binding" evidence="1">
    <location>
        <begin position="7"/>
        <end position="201"/>
    </location>
</feature>
<dbReference type="PANTHER" id="PTHR43355">
    <property type="entry name" value="FLAVIN REDUCTASE (NADPH)"/>
    <property type="match status" value="1"/>
</dbReference>
<sequence>MRITVFGATGGVGVQTVRLAVDAGHDVTAVVRNPDGLPAELRERCDVVQADIMDPAAIEEAVKGADAVISAVGSREGRAPTTVCARSAAAIATAMRAAGAERFLMVSASGLAAERGDDPLTRFVVKPLIIGPLLRHAFADMRAAEREVRGSGLAWTIVRPPRLLDGPGKGRYRKAVDRGVTGGFSIRRADVAQALLDFAADATTIGHTITVSA</sequence>
<dbReference type="EMBL" id="JBHTGP010000011">
    <property type="protein sequence ID" value="MFD0687014.1"/>
    <property type="molecule type" value="Genomic_DNA"/>
</dbReference>
<evidence type="ECO:0000259" key="1">
    <source>
        <dbReference type="Pfam" id="PF13460"/>
    </source>
</evidence>
<dbReference type="InterPro" id="IPR016040">
    <property type="entry name" value="NAD(P)-bd_dom"/>
</dbReference>
<comment type="caution">
    <text evidence="2">The sequence shown here is derived from an EMBL/GenBank/DDBJ whole genome shotgun (WGS) entry which is preliminary data.</text>
</comment>
<protein>
    <submittedName>
        <fullName evidence="2">NAD(P)-dependent oxidoreductase</fullName>
    </submittedName>
</protein>
<keyword evidence="3" id="KW-1185">Reference proteome</keyword>
<dbReference type="InterPro" id="IPR036291">
    <property type="entry name" value="NAD(P)-bd_dom_sf"/>
</dbReference>
<organism evidence="2 3">
    <name type="scientific">Actinomadura fibrosa</name>
    <dbReference type="NCBI Taxonomy" id="111802"/>
    <lineage>
        <taxon>Bacteria</taxon>
        <taxon>Bacillati</taxon>
        <taxon>Actinomycetota</taxon>
        <taxon>Actinomycetes</taxon>
        <taxon>Streptosporangiales</taxon>
        <taxon>Thermomonosporaceae</taxon>
        <taxon>Actinomadura</taxon>
    </lineage>
</organism>
<name>A0ABW2XLS3_9ACTN</name>
<dbReference type="RefSeq" id="WP_131758950.1">
    <property type="nucleotide sequence ID" value="NZ_CAACUY010000064.1"/>
</dbReference>
<dbReference type="Gene3D" id="3.40.50.720">
    <property type="entry name" value="NAD(P)-binding Rossmann-like Domain"/>
    <property type="match status" value="1"/>
</dbReference>